<dbReference type="Pfam" id="PF13513">
    <property type="entry name" value="HEAT_EZ"/>
    <property type="match status" value="2"/>
</dbReference>
<dbReference type="SMART" id="SM00185">
    <property type="entry name" value="ARM"/>
    <property type="match status" value="9"/>
</dbReference>
<dbReference type="KEGG" id="fbm:MQE35_12340"/>
<feature type="domain" description="TOG" evidence="5">
    <location>
        <begin position="185"/>
        <end position="407"/>
    </location>
</feature>
<dbReference type="SMART" id="SM00368">
    <property type="entry name" value="LRR_RI"/>
    <property type="match status" value="38"/>
</dbReference>
<dbReference type="SMART" id="SM01349">
    <property type="entry name" value="TOG"/>
    <property type="match status" value="4"/>
</dbReference>
<evidence type="ECO:0000313" key="6">
    <source>
        <dbReference type="EMBL" id="UOB16523.1"/>
    </source>
</evidence>
<evidence type="ECO:0000313" key="7">
    <source>
        <dbReference type="Proteomes" id="UP000831290"/>
    </source>
</evidence>
<dbReference type="InterPro" id="IPR002553">
    <property type="entry name" value="Clathrin/coatomer_adapt-like_N"/>
</dbReference>
<dbReference type="GO" id="GO:0016192">
    <property type="term" value="P:vesicle-mediated transport"/>
    <property type="evidence" value="ECO:0007669"/>
    <property type="project" value="InterPro"/>
</dbReference>
<protein>
    <submittedName>
        <fullName evidence="6">HEAT repeat domain-containing protein</fullName>
    </submittedName>
</protein>
<feature type="region of interest" description="Disordered" evidence="4">
    <location>
        <begin position="3711"/>
        <end position="3731"/>
    </location>
</feature>
<evidence type="ECO:0000256" key="1">
    <source>
        <dbReference type="ARBA" id="ARBA00022468"/>
    </source>
</evidence>
<dbReference type="GO" id="GO:0006886">
    <property type="term" value="P:intracellular protein transport"/>
    <property type="evidence" value="ECO:0007669"/>
    <property type="project" value="InterPro"/>
</dbReference>
<dbReference type="GO" id="GO:0031267">
    <property type="term" value="F:small GTPase binding"/>
    <property type="evidence" value="ECO:0007669"/>
    <property type="project" value="TreeGrafter"/>
</dbReference>
<dbReference type="GO" id="GO:0030117">
    <property type="term" value="C:membrane coat"/>
    <property type="evidence" value="ECO:0007669"/>
    <property type="project" value="InterPro"/>
</dbReference>
<dbReference type="GO" id="GO:0048471">
    <property type="term" value="C:perinuclear region of cytoplasm"/>
    <property type="evidence" value="ECO:0007669"/>
    <property type="project" value="TreeGrafter"/>
</dbReference>
<keyword evidence="3" id="KW-0677">Repeat</keyword>
<dbReference type="PANTHER" id="PTHR24113">
    <property type="entry name" value="RAN GTPASE-ACTIVATING PROTEIN 1"/>
    <property type="match status" value="1"/>
</dbReference>
<dbReference type="InterPro" id="IPR001611">
    <property type="entry name" value="Leu-rich_rpt"/>
</dbReference>
<feature type="compositionally biased region" description="Basic residues" evidence="4">
    <location>
        <begin position="3721"/>
        <end position="3731"/>
    </location>
</feature>
<feature type="compositionally biased region" description="Polar residues" evidence="4">
    <location>
        <begin position="27"/>
        <end position="36"/>
    </location>
</feature>
<keyword evidence="7" id="KW-1185">Reference proteome</keyword>
<dbReference type="InterPro" id="IPR016024">
    <property type="entry name" value="ARM-type_fold"/>
</dbReference>
<dbReference type="Pfam" id="PF13646">
    <property type="entry name" value="HEAT_2"/>
    <property type="match status" value="2"/>
</dbReference>
<dbReference type="SMART" id="SM00365">
    <property type="entry name" value="LRR_SD22"/>
    <property type="match status" value="6"/>
</dbReference>
<dbReference type="PROSITE" id="PS50077">
    <property type="entry name" value="HEAT_REPEAT"/>
    <property type="match status" value="23"/>
</dbReference>
<gene>
    <name evidence="6" type="ORF">MQE35_12340</name>
</gene>
<dbReference type="GO" id="GO:0006913">
    <property type="term" value="P:nucleocytoplasmic transport"/>
    <property type="evidence" value="ECO:0007669"/>
    <property type="project" value="TreeGrafter"/>
</dbReference>
<proteinExistence type="predicted"/>
<keyword evidence="1" id="KW-0343">GTPase activation</keyword>
<dbReference type="Proteomes" id="UP000831290">
    <property type="component" value="Chromosome"/>
</dbReference>
<dbReference type="SUPFAM" id="SSF52047">
    <property type="entry name" value="RNI-like"/>
    <property type="match status" value="7"/>
</dbReference>
<evidence type="ECO:0000256" key="4">
    <source>
        <dbReference type="SAM" id="MobiDB-lite"/>
    </source>
</evidence>
<feature type="compositionally biased region" description="Polar residues" evidence="4">
    <location>
        <begin position="3293"/>
        <end position="3307"/>
    </location>
</feature>
<sequence length="3731" mass="403718">MANDLEKPKAPNNNPDLQTPRAAYSTPPGTTNNPQGQKPLPAQRQETGLLEKEITDSQELARQLCSNKPEEQQSALAFLAANQYKGTYQETLISLAEAIYNKQGPEGAQTLLRALHTDTEIMGLQHNLLQLRCLNKWLQMGMEDKDLKILEKEFRLLKTFNTWLKQGWKQRNKGDMTLHHILLRAFPQLGSVLGKSQAIALYNKALKDTDWRIRHAAAEALGALAQDAPEKASEIIPGLQKSLEDTDYDVRKVAAEALGALVQAAPDEPLLIPSFEKALENPSVYVRQAAIEALGDLAQAVPEKASEIIPGLQKALEDTDSWSVRKAAAEALGDLAQAAPDEPLLIPSLVKALENPSVYVRQAAIEALGDLAQAVPEKASEIIPGLQKALEDTDSWRVRKVAAEALGALVQAAPDEPLLIPSLVKALEDTDYDVRKVAAEALGALAQAAPEKASEIIPGLQKALENPSVYVRHAAAKALGDLAQAIPEKAKEILPSLVKALEDTDSWRVRQAAIEALGAIAQDVHDKAKEMIPSLLKALKDTDWFVRQAAVKALGALVQAAPDEPLLIPSFEKALENPSVYVRHAAAKALGDLAQAVPEKASEIIPGLQKSLEDTDYDVRKLAAEALGAVAQAAPDEPLLIPSLVKALENPSVYVRYAAAKALGDLAQAVPEKASEIIPGLQKALEDTDYDVREAVVEALRTLAQAVPEKASEIIPGLQKALEDTDSDVDEASVEALGALAQAVPEKASEIIPGLQKALEDTDSDVDEASVEALGAQAQAALDMPLLIPSFEKALENPSVYFRQAVVEALQEVIKASPYEVSEIIPSLQKALGDTDRWIRKAAVEALGDLAQAAPEKAKEILPSLEKALRDEDEDVRQTAVVALQKVIKASPYEVSEIIPSLQKALRDEDKGVRQTAVEALGDLAQAAPEKAKEILPSLVKALENPSVYVRQTAVVALGAIAQDAPDKMPEIIPVLRKALKDKDSWHVRKAAAQALGAIAQDAPDKMPEIIPVLRKALKDKDSWHVRKAAAEALGAIAQDAPDKVLEIIPVLLKALKDKGEDVREAAAEALGEVAKFTPDKMPEIIPGLRKALRDEDEDVRQAAEQVLGAYPTKTLIETYLASAAFKKLGPIIKERLYREALVTGPLKNGQYTLTLYPGTGQPEAWQVPKNPRIKALKNLGHTPASRIQTKKDIQNRVKNFGKAIRQRFGKQTGKAQGGTSREPGLSLLTFAAPGPTGPTTTMPPKVEATLLEKMIAELNGEKAYGLIKNRSIDLSRQFITNTATLAQALKKTTVPIHLLNLKDNTISDKGAEHLINLLKAKTGIIGLDLRGNAIKKELFKEINQCLANNRKLLLERIRKNKLKPGDTTTEGILDLSHYNLTPKAIKQLSTALATNTTLTTVDLRGNQIDNEGAHYLRKLFKQNTTLTNLYFDKEAVFIKTTIKDINNYLARNRRLFALECIRTNPHADTVLIKEGILDLSGPLSLLEAGKGPNTPLTFPEVEQLTQALTQKATLTFPEVEKVGQVLQVNIPTLTGLNLSHANIKDRGATELAKGLGENTTLSMLELQYNDIGAGGMAALAPALHNKTSITYLNLQGNTIRTKGIQALANEFLQNNTTLRVLNLSNNEAGDEGIGALSKVLTPGKTGLKELALQSNNICQAGAGHLNVILSNNNTLEKLDLRGNKLSNGGVTALVKGLGQNKTLRFLDLSHNRISNDGAKALVAALKENKTLTEINLLGNPIEKDTLKNLEYYLDRNHRLELLHLLKHNQPNAFVSKDGVLDFNDIKFGDSDDSDHYIEKLCKALQTNTTVKTLKLRNTGAGIPEMTALATLLKENPTIKKLDLSYNSITDEALHSLSEVLENSALEVLNLEGNRIGAEGARLLQNSLISNATLRELNLKGNNLGNSGAERIAVALQLQVERGEPVLEALNLEDNSITQLKFQKGAIQDQAGESLNRAIGRNTALKSIRLQDNNISLGYLRGIQASLERNNGIIPRAPRRHSNTPVAASGTAVTDIGFDALLKRIRTDDLTTKDKDEAGATDLSNYTLTFEKIGLLNKALKENQEITALNLGKTPITDLEAYALGRLAAQNDHLIKITFNDTVVQQNILIRDINSSLDRNRMAWNLKQLAAGNPESNIRLGTAGILNLNRPLNDKEIKGVAAVIANNKALKGLNLQNTNITATQIKSLTGGLISRIESGKPQLKSLDLSDNSLKGDKIEVLTKLLQAKNGLPGELNLTRNPIGSDIESLLPALQKSGEEELKVLTLESTDMHLVNPEHLESLLRHQTLEVLNLSRNQLGDGGAEAISAGLGANQQLHTLDLSNNGIRNKGIGELAKALKSNTTLCKLDLSYNQLSKAGAIALRDMLKGNKALTELSLLGNPNIPGEILDDIEDYLDRNRRDELLQLLEHNQPNAFVNDGVLDLSGIALDGGYIEKLGKALASNTTVKALNLKNTGTGTPEMTALAKLLGENSRIIKLDLSWNTIDAKGLYFFSKVLKEGALEELNLEGNQIGPQGARLLQDSLVGNTTLKALNLKRNNLGNNGAKRIAVALQLQAERGGSALEDNSITPLKFQKGAIRDEAGESLSKAISRNTALKSLKLGGNRISPAYLEGIRAGLKRNNGETSQAASHKGDAPAAVPEAATTDEGFLKFLGRIKTGNLTAEDKDKAGAPDLSSYTLTFEKIELLNEALKENQGITRLNLGKTPITDLGAYALSKLAAEHNHLISIDFEKKAIQHNILIEDIKAELENNRKLHALKQLGTIPDDASTPPQVEGGSLDFRNLFLSGQYLEAINTILKVNPTLNVLDLSGTNSKDASISVLKPGIQQSQGLKALNLKGNNITHEGLKTLVEALETGGNTLSNLDLGNNGIDAIDKDTLKTLLGNKTLEVLNLSRNQLGDGGAEAISAGLGANQQLHTLDLSNNGIRNKGIGELAEALKSNTTLCKLDLSYNQLSKAGAEYLKDMLKGNKTLTELRLLGNPNIPGEILDDIEDYLNRNRRLELLELLKKDQPNAFVDKNGVLDFSGITLGEEYISELGKALRGNTTVKELNLNGTGIGPDGIRLLADSLQSNKTLEVLHLEGNQIKPEGAGALAGMLEHNGVLKKLMLKNNLIGDDGISYLGKALEKNATLVELHVDNNNITVVGIKPLELCLIENTRLKTLGLSYNPISNEGVIRLALVLFLQARKGRATLEALDLKDCVIGNIGAQALNSILGKNTAVKTLNLEDNAIRAGLIGEINRRLLHNGSTSGAQIHERSRSTLSEKTDITQGETWEQFYQSTPKSTRTRDTGISGFTGLSTPGTNTPDTGTRDNAFNQLDNPGYWYQAADIRMVQEGGFLSGFSLSCLNAQELNGVEHGANTTRLGELLNQATAEKPSLCIYNKGGNHWVSFAVVDRGGEKVVLYKDSLGGVIDPALQQLLTKHGVNGENIHVHPGNEQETDVSHCGIFALENINRMAGGLSGDPQGFIETFEQAGFFCTLEDAQQLRQTDYAGFYLKGVVAMMREERRLPATIAGLVRELCDTLHINQNLSRAVQQRFVGLVKDVLVTPEIAQHFARDIAVMDEGFITQTLETYLAGGAEQRKSTQQGAPQSLTDDKRLSGASLLKDFTKPQNAVPGTAVKSKEGIGGKVGKKLESICDSLFEGGHIHESDKENLEIAVQDKALNDPGFREAFLKGNFDTVFDQLKAALETKLNISTTLTPKDAKGVVETLAKSLVPPRQQKTRERRKASVHMG</sequence>
<dbReference type="PROSITE" id="PS51450">
    <property type="entry name" value="LRR"/>
    <property type="match status" value="1"/>
</dbReference>
<feature type="region of interest" description="Disordered" evidence="4">
    <location>
        <begin position="3276"/>
        <end position="3307"/>
    </location>
</feature>
<dbReference type="InterPro" id="IPR057600">
    <property type="entry name" value="TORTIFOLIA1/SINE1-2_N"/>
</dbReference>
<dbReference type="GO" id="GO:0005829">
    <property type="term" value="C:cytosol"/>
    <property type="evidence" value="ECO:0007669"/>
    <property type="project" value="TreeGrafter"/>
</dbReference>
<dbReference type="SUPFAM" id="SSF48371">
    <property type="entry name" value="ARM repeat"/>
    <property type="match status" value="3"/>
</dbReference>
<evidence type="ECO:0000259" key="5">
    <source>
        <dbReference type="SMART" id="SM01349"/>
    </source>
</evidence>
<keyword evidence="2" id="KW-0433">Leucine-rich repeat</keyword>
<dbReference type="EMBL" id="CP094358">
    <property type="protein sequence ID" value="UOB16523.1"/>
    <property type="molecule type" value="Genomic_DNA"/>
</dbReference>
<dbReference type="Pfam" id="PF02985">
    <property type="entry name" value="HEAT"/>
    <property type="match status" value="1"/>
</dbReference>
<feature type="domain" description="TOG" evidence="5">
    <location>
        <begin position="408"/>
        <end position="626"/>
    </location>
</feature>
<dbReference type="Gene3D" id="3.80.10.10">
    <property type="entry name" value="Ribonuclease Inhibitor"/>
    <property type="match status" value="13"/>
</dbReference>
<evidence type="ECO:0000256" key="2">
    <source>
        <dbReference type="ARBA" id="ARBA00022614"/>
    </source>
</evidence>
<dbReference type="InterPro" id="IPR004155">
    <property type="entry name" value="PBS_lyase_HEAT"/>
</dbReference>
<dbReference type="InterPro" id="IPR011989">
    <property type="entry name" value="ARM-like"/>
</dbReference>
<dbReference type="Pfam" id="PF01602">
    <property type="entry name" value="Adaptin_N"/>
    <property type="match status" value="1"/>
</dbReference>
<dbReference type="InterPro" id="IPR021133">
    <property type="entry name" value="HEAT_type_2"/>
</dbReference>
<reference evidence="6" key="1">
    <citation type="submission" date="2022-03" db="EMBL/GenBank/DDBJ databases">
        <title>Description of Abyssus ytuae gen. nov., sp. nov., a novel member of the family Flavobacteriaceae isolated from the sediment of Mariana Trench.</title>
        <authorList>
            <person name="Zhang J."/>
            <person name="Xu X."/>
        </authorList>
    </citation>
    <scope>NUCLEOTIDE SEQUENCE</scope>
    <source>
        <strain evidence="6">MT3330</strain>
    </source>
</reference>
<dbReference type="Pfam" id="PF13516">
    <property type="entry name" value="LRR_6"/>
    <property type="match status" value="24"/>
</dbReference>
<feature type="region of interest" description="Disordered" evidence="4">
    <location>
        <begin position="1"/>
        <end position="47"/>
    </location>
</feature>
<dbReference type="Gene3D" id="1.25.10.10">
    <property type="entry name" value="Leucine-rich Repeat Variant"/>
    <property type="match status" value="5"/>
</dbReference>
<dbReference type="PANTHER" id="PTHR24113:SF12">
    <property type="entry name" value="RAN GTPASE-ACTIVATING PROTEIN 1"/>
    <property type="match status" value="1"/>
</dbReference>
<dbReference type="InterPro" id="IPR027038">
    <property type="entry name" value="RanGap"/>
</dbReference>
<dbReference type="GO" id="GO:0005096">
    <property type="term" value="F:GTPase activator activity"/>
    <property type="evidence" value="ECO:0007669"/>
    <property type="project" value="UniProtKB-KW"/>
</dbReference>
<dbReference type="SMART" id="SM00567">
    <property type="entry name" value="EZ_HEAT"/>
    <property type="match status" value="23"/>
</dbReference>
<dbReference type="InterPro" id="IPR032675">
    <property type="entry name" value="LRR_dom_sf"/>
</dbReference>
<dbReference type="InterPro" id="IPR000357">
    <property type="entry name" value="HEAT"/>
</dbReference>
<dbReference type="RefSeq" id="WP_255841728.1">
    <property type="nucleotide sequence ID" value="NZ_CP094358.1"/>
</dbReference>
<dbReference type="InterPro" id="IPR034085">
    <property type="entry name" value="TOG"/>
</dbReference>
<accession>A0A9E7D0Z2</accession>
<feature type="domain" description="TOG" evidence="5">
    <location>
        <begin position="665"/>
        <end position="886"/>
    </location>
</feature>
<name>A0A9E7D0Z2_9FLAO</name>
<organism evidence="6 7">
    <name type="scientific">Abyssalbus ytuae</name>
    <dbReference type="NCBI Taxonomy" id="2926907"/>
    <lineage>
        <taxon>Bacteria</taxon>
        <taxon>Pseudomonadati</taxon>
        <taxon>Bacteroidota</taxon>
        <taxon>Flavobacteriia</taxon>
        <taxon>Flavobacteriales</taxon>
        <taxon>Flavobacteriaceae</taxon>
        <taxon>Abyssalbus</taxon>
    </lineage>
</organism>
<dbReference type="InterPro" id="IPR000225">
    <property type="entry name" value="Armadillo"/>
</dbReference>
<feature type="domain" description="TOG" evidence="5">
    <location>
        <begin position="891"/>
        <end position="1110"/>
    </location>
</feature>
<evidence type="ECO:0000256" key="3">
    <source>
        <dbReference type="ARBA" id="ARBA00022737"/>
    </source>
</evidence>
<dbReference type="Pfam" id="PF24714">
    <property type="entry name" value="TOR1L1_N"/>
    <property type="match status" value="1"/>
</dbReference>